<organism evidence="3 4">
    <name type="scientific">Marine Group III euryarchaeote CG-Epi5</name>
    <dbReference type="NCBI Taxonomy" id="1888999"/>
    <lineage>
        <taxon>Archaea</taxon>
        <taxon>Methanobacteriati</taxon>
        <taxon>Thermoplasmatota</taxon>
        <taxon>Thermoplasmata</taxon>
        <taxon>Candidatus Thermoprofundales</taxon>
    </lineage>
</organism>
<feature type="transmembrane region" description="Helical" evidence="2">
    <location>
        <begin position="6"/>
        <end position="25"/>
    </location>
</feature>
<keyword evidence="2" id="KW-1133">Transmembrane helix</keyword>
<evidence type="ECO:0000313" key="3">
    <source>
        <dbReference type="EMBL" id="OIR21987.1"/>
    </source>
</evidence>
<name>A0A1J5TP80_9ARCH</name>
<evidence type="ECO:0000313" key="4">
    <source>
        <dbReference type="Proteomes" id="UP000183686"/>
    </source>
</evidence>
<accession>A0A1J5TP80</accession>
<evidence type="ECO:0000256" key="2">
    <source>
        <dbReference type="SAM" id="Phobius"/>
    </source>
</evidence>
<keyword evidence="2" id="KW-0472">Membrane</keyword>
<keyword evidence="2" id="KW-0812">Transmembrane</keyword>
<comment type="caution">
    <text evidence="3">The sequence shown here is derived from an EMBL/GenBank/DDBJ whole genome shotgun (WGS) entry which is preliminary data.</text>
</comment>
<dbReference type="EMBL" id="MIYW01000018">
    <property type="protein sequence ID" value="OIR21987.1"/>
    <property type="molecule type" value="Genomic_DNA"/>
</dbReference>
<dbReference type="Proteomes" id="UP000183686">
    <property type="component" value="Unassembled WGS sequence"/>
</dbReference>
<protein>
    <submittedName>
        <fullName evidence="3">Uncharacterized protein</fullName>
    </submittedName>
</protein>
<sequence>MRVNVFIAIGVVFAVIGLLGVTYIFPKMMCISGQDFVDQIEVSSGLEKYNDYSVGDTVTISDSIARMELDNGVTFVWLETIGKSENDPPFPFNSDLMGDYGVGNNIIITFEVVQEDDGDYTMKGYENDGLGLSPDTISSRYSTTNEYIFMVLILGGFGSICYGGYTAFIGKDDEPQDDWGFPAEAPVQPPVAAPSIGVPPVQQPPAPVAPPSPVAPPAAAPPVPSSEPTSMTITVPPGVAPGQVLTVGLPDGRSVNVQVPAGCNAGSQFTITVN</sequence>
<gene>
    <name evidence="3" type="ORF">BEU02_00600</name>
</gene>
<dbReference type="AlphaFoldDB" id="A0A1J5TP80"/>
<feature type="region of interest" description="Disordered" evidence="1">
    <location>
        <begin position="176"/>
        <end position="231"/>
    </location>
</feature>
<feature type="compositionally biased region" description="Pro residues" evidence="1">
    <location>
        <begin position="201"/>
        <end position="225"/>
    </location>
</feature>
<feature type="transmembrane region" description="Helical" evidence="2">
    <location>
        <begin position="147"/>
        <end position="168"/>
    </location>
</feature>
<proteinExistence type="predicted"/>
<reference evidence="3 4" key="1">
    <citation type="submission" date="2016-08" db="EMBL/GenBank/DDBJ databases">
        <title>New Insights into Marine Group III Euryarchaeota, from dark to light.</title>
        <authorList>
            <person name="Haro-Moreno J.M."/>
            <person name="Rodriguez-Valera F."/>
            <person name="Lopez-Garcia P."/>
            <person name="Moreira D."/>
            <person name="Martin-Cuadrado A.B."/>
        </authorList>
    </citation>
    <scope>NUCLEOTIDE SEQUENCE [LARGE SCALE GENOMIC DNA]</scope>
    <source>
        <strain evidence="3">CG-Epi5</strain>
    </source>
</reference>
<evidence type="ECO:0000256" key="1">
    <source>
        <dbReference type="SAM" id="MobiDB-lite"/>
    </source>
</evidence>